<reference evidence="2 3" key="1">
    <citation type="journal article" date="2016" name="Int. J. Syst. Evol. Microbiol.">
        <title>Oceanobacillus halophilus sp. nov., a novel moderately halophilic bacterium from a hypersaline lake.</title>
        <authorList>
            <person name="Amoozegar M.A."/>
            <person name="Bagheri M."/>
            <person name="Makhdoumi A."/>
            <person name="Nikou M.M."/>
            <person name="Fazeli S.A.S."/>
            <person name="Schumann P."/>
            <person name="Sproer C."/>
            <person name="Sanchez-Porro C."/>
            <person name="Ventosa A."/>
        </authorList>
    </citation>
    <scope>NUCLEOTIDE SEQUENCE [LARGE SCALE GENOMIC DNA]</scope>
    <source>
        <strain evidence="2 3">DSM 23996</strain>
    </source>
</reference>
<feature type="domain" description="LysM" evidence="1">
    <location>
        <begin position="94"/>
        <end position="139"/>
    </location>
</feature>
<sequence>MDNAEKFTPRRMMMKKLKFLMTSILAVGMLLGIGVGQSHAEVSTVTVEEGDTLWNIAASHKNITIYDLYEWNPGVNPYNIRIGAEIIVDPGSDWYHTVSAGDTFYNIASIYEDIDLRDLYVLNPNVNPFDLQIGSKVRVKYADFGNEYYTIKEGDTLYSIAMMHADVSLLDLYNLNPGINPLNLQIGLEIRLK</sequence>
<keyword evidence="3" id="KW-1185">Reference proteome</keyword>
<feature type="domain" description="LysM" evidence="1">
    <location>
        <begin position="43"/>
        <end position="88"/>
    </location>
</feature>
<dbReference type="AlphaFoldDB" id="A0A495ACR4"/>
<evidence type="ECO:0000259" key="1">
    <source>
        <dbReference type="PROSITE" id="PS51782"/>
    </source>
</evidence>
<dbReference type="SUPFAM" id="SSF54106">
    <property type="entry name" value="LysM domain"/>
    <property type="match status" value="3"/>
</dbReference>
<dbReference type="CDD" id="cd00118">
    <property type="entry name" value="LysM"/>
    <property type="match status" value="3"/>
</dbReference>
<evidence type="ECO:0000313" key="3">
    <source>
        <dbReference type="Proteomes" id="UP000269301"/>
    </source>
</evidence>
<dbReference type="GO" id="GO:0008932">
    <property type="term" value="F:lytic endotransglycosylase activity"/>
    <property type="evidence" value="ECO:0007669"/>
    <property type="project" value="TreeGrafter"/>
</dbReference>
<accession>A0A495ACR4</accession>
<organism evidence="2 3">
    <name type="scientific">Oceanobacillus halophilus</name>
    <dbReference type="NCBI Taxonomy" id="930130"/>
    <lineage>
        <taxon>Bacteria</taxon>
        <taxon>Bacillati</taxon>
        <taxon>Bacillota</taxon>
        <taxon>Bacilli</taxon>
        <taxon>Bacillales</taxon>
        <taxon>Bacillaceae</taxon>
        <taxon>Oceanobacillus</taxon>
    </lineage>
</organism>
<dbReference type="InterPro" id="IPR036779">
    <property type="entry name" value="LysM_dom_sf"/>
</dbReference>
<dbReference type="Proteomes" id="UP000269301">
    <property type="component" value="Unassembled WGS sequence"/>
</dbReference>
<proteinExistence type="predicted"/>
<dbReference type="Pfam" id="PF01476">
    <property type="entry name" value="LysM"/>
    <property type="match status" value="3"/>
</dbReference>
<name>A0A495ACR4_9BACI</name>
<dbReference type="PROSITE" id="PS51782">
    <property type="entry name" value="LYSM"/>
    <property type="match status" value="3"/>
</dbReference>
<comment type="caution">
    <text evidence="2">The sequence shown here is derived from an EMBL/GenBank/DDBJ whole genome shotgun (WGS) entry which is preliminary data.</text>
</comment>
<dbReference type="SMART" id="SM00257">
    <property type="entry name" value="LysM"/>
    <property type="match status" value="3"/>
</dbReference>
<dbReference type="Gene3D" id="3.10.350.10">
    <property type="entry name" value="LysM domain"/>
    <property type="match status" value="3"/>
</dbReference>
<dbReference type="PANTHER" id="PTHR33734:SF22">
    <property type="entry name" value="MEMBRANE-BOUND LYTIC MUREIN TRANSGLYCOSYLASE D"/>
    <property type="match status" value="1"/>
</dbReference>
<dbReference type="EMBL" id="RBZP01000001">
    <property type="protein sequence ID" value="RKQ37603.1"/>
    <property type="molecule type" value="Genomic_DNA"/>
</dbReference>
<dbReference type="PANTHER" id="PTHR33734">
    <property type="entry name" value="LYSM DOMAIN-CONTAINING GPI-ANCHORED PROTEIN 2"/>
    <property type="match status" value="1"/>
</dbReference>
<dbReference type="InterPro" id="IPR018392">
    <property type="entry name" value="LysM"/>
</dbReference>
<protein>
    <submittedName>
        <fullName evidence="2">LysM peptidoglycan-binding domain-containing protein</fullName>
    </submittedName>
</protein>
<feature type="domain" description="LysM" evidence="1">
    <location>
        <begin position="147"/>
        <end position="192"/>
    </location>
</feature>
<gene>
    <name evidence="2" type="ORF">D8M06_02010</name>
</gene>
<evidence type="ECO:0000313" key="2">
    <source>
        <dbReference type="EMBL" id="RKQ37603.1"/>
    </source>
</evidence>